<dbReference type="AlphaFoldDB" id="A0A5C3N9H3"/>
<dbReference type="PIRSF" id="PIRSF000654">
    <property type="entry name" value="Integrin-linked_kinase"/>
    <property type="match status" value="1"/>
</dbReference>
<accession>A0A5C3N9H3</accession>
<sequence length="235" mass="25959">MKESQHPNIVNFLDAFLPDSMELWVVMEYMDGGPLRDVILNNGLTDDQIAYISLETCKGLAYLHAHHIIHRDIKSENVLLNAQGDVKIADFGLCVKLPNQDSKVTGVAGTLHWMAPEVVKGDAYGLKVDIWSLGIMVIEMIEIQPPYAYEEPSQAFHLIATSDSPAITTDETLNPELKSFLSACLCVEVESRATAAELLEHEFLMEASEPMAVDEFDVDSDCSSAEFSLSLLPSQ</sequence>
<dbReference type="Gene3D" id="1.10.510.10">
    <property type="entry name" value="Transferase(Phosphotransferase) domain 1"/>
    <property type="match status" value="1"/>
</dbReference>
<keyword evidence="5" id="KW-0808">Transferase</keyword>
<dbReference type="OrthoDB" id="248923at2759"/>
<dbReference type="GO" id="GO:0004672">
    <property type="term" value="F:protein kinase activity"/>
    <property type="evidence" value="ECO:0007669"/>
    <property type="project" value="InterPro"/>
</dbReference>
<comment type="similarity">
    <text evidence="1">Belongs to the protein kinase superfamily. STE Ser/Thr protein kinase family. STE20 subfamily.</text>
</comment>
<proteinExistence type="inferred from homology"/>
<keyword evidence="6" id="KW-1185">Reference proteome</keyword>
<dbReference type="PROSITE" id="PS50011">
    <property type="entry name" value="PROTEIN_KINASE_DOM"/>
    <property type="match status" value="1"/>
</dbReference>
<dbReference type="EMBL" id="ML213509">
    <property type="protein sequence ID" value="TFK52618.1"/>
    <property type="molecule type" value="Genomic_DNA"/>
</dbReference>
<dbReference type="FunFam" id="1.10.510.10:FF:000421">
    <property type="entry name" value="Serine/threonine-protein kinase PAK 6"/>
    <property type="match status" value="1"/>
</dbReference>
<dbReference type="PANTHER" id="PTHR45832:SF22">
    <property type="entry name" value="SERINE_THREONINE-PROTEIN KINASE SAMKA-RELATED"/>
    <property type="match status" value="1"/>
</dbReference>
<dbReference type="GO" id="GO:0005524">
    <property type="term" value="F:ATP binding"/>
    <property type="evidence" value="ECO:0007669"/>
    <property type="project" value="UniProtKB-KW"/>
</dbReference>
<dbReference type="InterPro" id="IPR001245">
    <property type="entry name" value="Ser-Thr/Tyr_kinase_cat_dom"/>
</dbReference>
<dbReference type="SUPFAM" id="SSF56112">
    <property type="entry name" value="Protein kinase-like (PK-like)"/>
    <property type="match status" value="1"/>
</dbReference>
<dbReference type="STRING" id="5364.A0A5C3N9H3"/>
<dbReference type="PRINTS" id="PR00109">
    <property type="entry name" value="TYRKINASE"/>
</dbReference>
<feature type="domain" description="Protein kinase" evidence="4">
    <location>
        <begin position="1"/>
        <end position="204"/>
    </location>
</feature>
<keyword evidence="3" id="KW-0067">ATP-binding</keyword>
<evidence type="ECO:0000256" key="1">
    <source>
        <dbReference type="ARBA" id="ARBA00008874"/>
    </source>
</evidence>
<dbReference type="InterPro" id="IPR008271">
    <property type="entry name" value="Ser/Thr_kinase_AS"/>
</dbReference>
<keyword evidence="5" id="KW-0418">Kinase</keyword>
<dbReference type="InterPro" id="IPR011009">
    <property type="entry name" value="Kinase-like_dom_sf"/>
</dbReference>
<dbReference type="Proteomes" id="UP000305948">
    <property type="component" value="Unassembled WGS sequence"/>
</dbReference>
<evidence type="ECO:0000259" key="4">
    <source>
        <dbReference type="PROSITE" id="PS50011"/>
    </source>
</evidence>
<evidence type="ECO:0000256" key="3">
    <source>
        <dbReference type="ARBA" id="ARBA00022840"/>
    </source>
</evidence>
<evidence type="ECO:0000256" key="2">
    <source>
        <dbReference type="ARBA" id="ARBA00022741"/>
    </source>
</evidence>
<gene>
    <name evidence="5" type="ORF">OE88DRAFT_1712134</name>
</gene>
<evidence type="ECO:0000313" key="5">
    <source>
        <dbReference type="EMBL" id="TFK52618.1"/>
    </source>
</evidence>
<protein>
    <submittedName>
        <fullName evidence="5">Pkinase-domain-containing protein</fullName>
    </submittedName>
</protein>
<evidence type="ECO:0000313" key="6">
    <source>
        <dbReference type="Proteomes" id="UP000305948"/>
    </source>
</evidence>
<dbReference type="SMART" id="SM00220">
    <property type="entry name" value="S_TKc"/>
    <property type="match status" value="1"/>
</dbReference>
<name>A0A5C3N9H3_9AGAM</name>
<dbReference type="Pfam" id="PF00069">
    <property type="entry name" value="Pkinase"/>
    <property type="match status" value="1"/>
</dbReference>
<keyword evidence="2" id="KW-0547">Nucleotide-binding</keyword>
<dbReference type="PANTHER" id="PTHR45832">
    <property type="entry name" value="SERINE/THREONINE-PROTEIN KINASE SAMKA-RELATED-RELATED"/>
    <property type="match status" value="1"/>
</dbReference>
<reference evidence="5 6" key="1">
    <citation type="journal article" date="2019" name="Nat. Ecol. Evol.">
        <title>Megaphylogeny resolves global patterns of mushroom evolution.</title>
        <authorList>
            <person name="Varga T."/>
            <person name="Krizsan K."/>
            <person name="Foldi C."/>
            <person name="Dima B."/>
            <person name="Sanchez-Garcia M."/>
            <person name="Sanchez-Ramirez S."/>
            <person name="Szollosi G.J."/>
            <person name="Szarkandi J.G."/>
            <person name="Papp V."/>
            <person name="Albert L."/>
            <person name="Andreopoulos W."/>
            <person name="Angelini C."/>
            <person name="Antonin V."/>
            <person name="Barry K.W."/>
            <person name="Bougher N.L."/>
            <person name="Buchanan P."/>
            <person name="Buyck B."/>
            <person name="Bense V."/>
            <person name="Catcheside P."/>
            <person name="Chovatia M."/>
            <person name="Cooper J."/>
            <person name="Damon W."/>
            <person name="Desjardin D."/>
            <person name="Finy P."/>
            <person name="Geml J."/>
            <person name="Haridas S."/>
            <person name="Hughes K."/>
            <person name="Justo A."/>
            <person name="Karasinski D."/>
            <person name="Kautmanova I."/>
            <person name="Kiss B."/>
            <person name="Kocsube S."/>
            <person name="Kotiranta H."/>
            <person name="LaButti K.M."/>
            <person name="Lechner B.E."/>
            <person name="Liimatainen K."/>
            <person name="Lipzen A."/>
            <person name="Lukacs Z."/>
            <person name="Mihaltcheva S."/>
            <person name="Morgado L.N."/>
            <person name="Niskanen T."/>
            <person name="Noordeloos M.E."/>
            <person name="Ohm R.A."/>
            <person name="Ortiz-Santana B."/>
            <person name="Ovrebo C."/>
            <person name="Racz N."/>
            <person name="Riley R."/>
            <person name="Savchenko A."/>
            <person name="Shiryaev A."/>
            <person name="Soop K."/>
            <person name="Spirin V."/>
            <person name="Szebenyi C."/>
            <person name="Tomsovsky M."/>
            <person name="Tulloss R.E."/>
            <person name="Uehling J."/>
            <person name="Grigoriev I.V."/>
            <person name="Vagvolgyi C."/>
            <person name="Papp T."/>
            <person name="Martin F.M."/>
            <person name="Miettinen O."/>
            <person name="Hibbett D.S."/>
            <person name="Nagy L.G."/>
        </authorList>
    </citation>
    <scope>NUCLEOTIDE SEQUENCE [LARGE SCALE GENOMIC DNA]</scope>
    <source>
        <strain evidence="5 6">OMC1185</strain>
    </source>
</reference>
<dbReference type="InterPro" id="IPR000719">
    <property type="entry name" value="Prot_kinase_dom"/>
</dbReference>
<organism evidence="5 6">
    <name type="scientific">Heliocybe sulcata</name>
    <dbReference type="NCBI Taxonomy" id="5364"/>
    <lineage>
        <taxon>Eukaryota</taxon>
        <taxon>Fungi</taxon>
        <taxon>Dikarya</taxon>
        <taxon>Basidiomycota</taxon>
        <taxon>Agaricomycotina</taxon>
        <taxon>Agaricomycetes</taxon>
        <taxon>Gloeophyllales</taxon>
        <taxon>Gloeophyllaceae</taxon>
        <taxon>Heliocybe</taxon>
    </lineage>
</organism>
<dbReference type="PROSITE" id="PS00108">
    <property type="entry name" value="PROTEIN_KINASE_ST"/>
    <property type="match status" value="1"/>
</dbReference>
<dbReference type="InterPro" id="IPR051931">
    <property type="entry name" value="PAK3-like"/>
</dbReference>